<dbReference type="PROSITE" id="PS50005">
    <property type="entry name" value="TPR"/>
    <property type="match status" value="1"/>
</dbReference>
<proteinExistence type="predicted"/>
<evidence type="ECO:0000256" key="4">
    <source>
        <dbReference type="ARBA" id="ARBA00022679"/>
    </source>
</evidence>
<dbReference type="PANTHER" id="PTHR24422:SF10">
    <property type="entry name" value="CHEMOTAXIS PROTEIN METHYLTRANSFERASE 2"/>
    <property type="match status" value="1"/>
</dbReference>
<dbReference type="SUPFAM" id="SSF47757">
    <property type="entry name" value="Chemotaxis receptor methyltransferase CheR, N-terminal domain"/>
    <property type="match status" value="1"/>
</dbReference>
<dbReference type="InterPro" id="IPR050903">
    <property type="entry name" value="Bact_Chemotaxis_MeTrfase"/>
</dbReference>
<dbReference type="EMBL" id="JBHPBY010000514">
    <property type="protein sequence ID" value="MFC1853495.1"/>
    <property type="molecule type" value="Genomic_DNA"/>
</dbReference>
<accession>A0ABV6Z4X6</accession>
<evidence type="ECO:0000256" key="2">
    <source>
        <dbReference type="ARBA" id="ARBA00012534"/>
    </source>
</evidence>
<dbReference type="InterPro" id="IPR011990">
    <property type="entry name" value="TPR-like_helical_dom_sf"/>
</dbReference>
<evidence type="ECO:0000259" key="7">
    <source>
        <dbReference type="PROSITE" id="PS50123"/>
    </source>
</evidence>
<dbReference type="PROSITE" id="PS50123">
    <property type="entry name" value="CHER"/>
    <property type="match status" value="1"/>
</dbReference>
<dbReference type="SMART" id="SM00028">
    <property type="entry name" value="TPR"/>
    <property type="match status" value="3"/>
</dbReference>
<dbReference type="EC" id="2.1.1.80" evidence="2"/>
<dbReference type="InterPro" id="IPR000780">
    <property type="entry name" value="CheR_MeTrfase"/>
</dbReference>
<dbReference type="CDD" id="cd02440">
    <property type="entry name" value="AdoMet_MTases"/>
    <property type="match status" value="1"/>
</dbReference>
<keyword evidence="4" id="KW-0808">Transferase</keyword>
<evidence type="ECO:0000313" key="8">
    <source>
        <dbReference type="EMBL" id="MFC1853495.1"/>
    </source>
</evidence>
<dbReference type="Gene3D" id="1.10.155.10">
    <property type="entry name" value="Chemotaxis receptor methyltransferase CheR, N-terminal domain"/>
    <property type="match status" value="1"/>
</dbReference>
<dbReference type="SUPFAM" id="SSF53335">
    <property type="entry name" value="S-adenosyl-L-methionine-dependent methyltransferases"/>
    <property type="match status" value="1"/>
</dbReference>
<gene>
    <name evidence="8" type="ORF">ACFL27_25165</name>
</gene>
<dbReference type="Pfam" id="PF13181">
    <property type="entry name" value="TPR_8"/>
    <property type="match status" value="1"/>
</dbReference>
<comment type="caution">
    <text evidence="8">The sequence shown here is derived from an EMBL/GenBank/DDBJ whole genome shotgun (WGS) entry which is preliminary data.</text>
</comment>
<dbReference type="SMART" id="SM00138">
    <property type="entry name" value="MeTrc"/>
    <property type="match status" value="1"/>
</dbReference>
<evidence type="ECO:0000256" key="6">
    <source>
        <dbReference type="PROSITE-ProRule" id="PRU00339"/>
    </source>
</evidence>
<dbReference type="InterPro" id="IPR019734">
    <property type="entry name" value="TPR_rpt"/>
</dbReference>
<dbReference type="GO" id="GO:0008168">
    <property type="term" value="F:methyltransferase activity"/>
    <property type="evidence" value="ECO:0007669"/>
    <property type="project" value="UniProtKB-KW"/>
</dbReference>
<keyword evidence="9" id="KW-1185">Reference proteome</keyword>
<dbReference type="Proteomes" id="UP001594351">
    <property type="component" value="Unassembled WGS sequence"/>
</dbReference>
<protein>
    <recommendedName>
        <fullName evidence="2">protein-glutamate O-methyltransferase</fullName>
        <ecNumber evidence="2">2.1.1.80</ecNumber>
    </recommendedName>
</protein>
<name>A0ABV6Z4X6_UNCC1</name>
<keyword evidence="3 8" id="KW-0489">Methyltransferase</keyword>
<dbReference type="Gene3D" id="3.40.50.150">
    <property type="entry name" value="Vaccinia Virus protein VP39"/>
    <property type="match status" value="1"/>
</dbReference>
<keyword evidence="6" id="KW-0802">TPR repeat</keyword>
<dbReference type="SUPFAM" id="SSF48452">
    <property type="entry name" value="TPR-like"/>
    <property type="match status" value="1"/>
</dbReference>
<evidence type="ECO:0000256" key="5">
    <source>
        <dbReference type="ARBA" id="ARBA00022691"/>
    </source>
</evidence>
<feature type="repeat" description="TPR" evidence="6">
    <location>
        <begin position="423"/>
        <end position="456"/>
    </location>
</feature>
<dbReference type="InterPro" id="IPR029063">
    <property type="entry name" value="SAM-dependent_MTases_sf"/>
</dbReference>
<sequence length="522" mass="60254">MKDHNFTSPNISSFEFTLFKKLLSSECGIDISEHKRKTFHQALGRRLSATGLGRPAEYYYHITKNDPDRGEIQSLINEITINETYFFRHPLHFETMKKIILPELLTRNNKLEPIRIWSAGCSTGEEAYSLAIICHELGLSSRNSVEIWSTDIDNQAIRTAKEAIYYQRSFRGNTPEMIDTYFKPCGKGYKLNEHIKKIPNFHLHNLLNKFHSPFEDSMIDVIFCRNVLIYFQNDVIEQILAKFYEILNPGGTLFLGGTETLNLYQHSFSDVLLQKTFYYKKGGAQQFQFGADLPDEFGSFESESEQPAYDTSPFDSQYSEEYTAGDGLGFQFDNQVEPEVEEQPQKPKKRKAEQTRELFEKAKEAFRYEDFNEAKEIIESVLEQDSQFPGAKALLCEITMNLGEYSRTVALSKELLAEDQLNSEAHYILGCILKKQEDNEGALEYFRHAIYLDPNFAMSHFSLANIFRDQGDLKNARRSYHNTIHSLQKSSGNVIKFASGFPREILIRTCERNIEQLNNEIT</sequence>
<evidence type="ECO:0000256" key="1">
    <source>
        <dbReference type="ARBA" id="ARBA00001541"/>
    </source>
</evidence>
<evidence type="ECO:0000313" key="9">
    <source>
        <dbReference type="Proteomes" id="UP001594351"/>
    </source>
</evidence>
<evidence type="ECO:0000256" key="3">
    <source>
        <dbReference type="ARBA" id="ARBA00022603"/>
    </source>
</evidence>
<dbReference type="Pfam" id="PF03705">
    <property type="entry name" value="CheR_N"/>
    <property type="match status" value="1"/>
</dbReference>
<dbReference type="Pfam" id="PF01739">
    <property type="entry name" value="CheR"/>
    <property type="match status" value="1"/>
</dbReference>
<keyword evidence="5" id="KW-0949">S-adenosyl-L-methionine</keyword>
<comment type="catalytic activity">
    <reaction evidence="1">
        <text>L-glutamyl-[protein] + S-adenosyl-L-methionine = [protein]-L-glutamate 5-O-methyl ester + S-adenosyl-L-homocysteine</text>
        <dbReference type="Rhea" id="RHEA:24452"/>
        <dbReference type="Rhea" id="RHEA-COMP:10208"/>
        <dbReference type="Rhea" id="RHEA-COMP:10311"/>
        <dbReference type="ChEBI" id="CHEBI:29973"/>
        <dbReference type="ChEBI" id="CHEBI:57856"/>
        <dbReference type="ChEBI" id="CHEBI:59789"/>
        <dbReference type="ChEBI" id="CHEBI:82795"/>
        <dbReference type="EC" id="2.1.1.80"/>
    </reaction>
</comment>
<dbReference type="Gene3D" id="1.25.40.10">
    <property type="entry name" value="Tetratricopeptide repeat domain"/>
    <property type="match status" value="1"/>
</dbReference>
<dbReference type="InterPro" id="IPR022641">
    <property type="entry name" value="CheR_N"/>
</dbReference>
<dbReference type="InterPro" id="IPR036804">
    <property type="entry name" value="CheR_N_sf"/>
</dbReference>
<feature type="domain" description="CheR-type methyltransferase" evidence="7">
    <location>
        <begin position="4"/>
        <end position="261"/>
    </location>
</feature>
<organism evidence="8 9">
    <name type="scientific">candidate division CSSED10-310 bacterium</name>
    <dbReference type="NCBI Taxonomy" id="2855610"/>
    <lineage>
        <taxon>Bacteria</taxon>
        <taxon>Bacteria division CSSED10-310</taxon>
    </lineage>
</organism>
<dbReference type="PRINTS" id="PR00996">
    <property type="entry name" value="CHERMTFRASE"/>
</dbReference>
<reference evidence="8 9" key="1">
    <citation type="submission" date="2024-09" db="EMBL/GenBank/DDBJ databases">
        <title>Laminarin stimulates single cell rates of sulfate reduction while oxygen inhibits transcriptomic activity in coastal marine sediment.</title>
        <authorList>
            <person name="Lindsay M."/>
            <person name="Orcutt B."/>
            <person name="Emerson D."/>
            <person name="Stepanauskas R."/>
            <person name="D'Angelo T."/>
        </authorList>
    </citation>
    <scope>NUCLEOTIDE SEQUENCE [LARGE SCALE GENOMIC DNA]</scope>
    <source>
        <strain evidence="8">SAG AM-311-K15</strain>
    </source>
</reference>
<dbReference type="PANTHER" id="PTHR24422">
    <property type="entry name" value="CHEMOTAXIS PROTEIN METHYLTRANSFERASE"/>
    <property type="match status" value="1"/>
</dbReference>
<dbReference type="InterPro" id="IPR022642">
    <property type="entry name" value="CheR_C"/>
</dbReference>
<dbReference type="GO" id="GO:0032259">
    <property type="term" value="P:methylation"/>
    <property type="evidence" value="ECO:0007669"/>
    <property type="project" value="UniProtKB-KW"/>
</dbReference>